<proteinExistence type="predicted"/>
<accession>A0A2T4BHY2</accession>
<dbReference type="EMBL" id="KZ680209">
    <property type="protein sequence ID" value="PTB68922.1"/>
    <property type="molecule type" value="Genomic_DNA"/>
</dbReference>
<protein>
    <submittedName>
        <fullName evidence="2">Uncharacterized protein</fullName>
    </submittedName>
</protein>
<dbReference type="Proteomes" id="UP000241546">
    <property type="component" value="Unassembled WGS sequence"/>
</dbReference>
<sequence>MWLSRSIEFWGYRFGISANAEGASTLTPLDWHLSTGQYEIGQWGESPDVKTAAEAANKGINEALCSHRQHEAQAQGLVQGRARLSQDVRVVIQARTAVWPSRASGVWPMAVRAAHPGGFPLVHAKRAEEPDDLLRRCPARPLPLTNAPRFLIAATFETKYCAASSPAEPSHHNHHMPPPRDPFWR</sequence>
<dbReference type="GeneID" id="36604886"/>
<feature type="region of interest" description="Disordered" evidence="1">
    <location>
        <begin position="164"/>
        <end position="185"/>
    </location>
</feature>
<evidence type="ECO:0000313" key="2">
    <source>
        <dbReference type="EMBL" id="PTB68922.1"/>
    </source>
</evidence>
<evidence type="ECO:0000313" key="3">
    <source>
        <dbReference type="Proteomes" id="UP000241546"/>
    </source>
</evidence>
<name>A0A2T4BHY2_9HYPO</name>
<dbReference type="AlphaFoldDB" id="A0A2T4BHY2"/>
<dbReference type="RefSeq" id="XP_024752242.1">
    <property type="nucleotide sequence ID" value="XM_024896768.1"/>
</dbReference>
<evidence type="ECO:0000256" key="1">
    <source>
        <dbReference type="SAM" id="MobiDB-lite"/>
    </source>
</evidence>
<gene>
    <name evidence="2" type="ORF">BBK36DRAFT_1192422</name>
</gene>
<keyword evidence="3" id="KW-1185">Reference proteome</keyword>
<organism evidence="2 3">
    <name type="scientific">Trichoderma citrinoviride</name>
    <dbReference type="NCBI Taxonomy" id="58853"/>
    <lineage>
        <taxon>Eukaryota</taxon>
        <taxon>Fungi</taxon>
        <taxon>Dikarya</taxon>
        <taxon>Ascomycota</taxon>
        <taxon>Pezizomycotina</taxon>
        <taxon>Sordariomycetes</taxon>
        <taxon>Hypocreomycetidae</taxon>
        <taxon>Hypocreales</taxon>
        <taxon>Hypocreaceae</taxon>
        <taxon>Trichoderma</taxon>
    </lineage>
</organism>
<reference evidence="3" key="1">
    <citation type="submission" date="2016-07" db="EMBL/GenBank/DDBJ databases">
        <title>Multiple horizontal gene transfer events from other fungi enriched the ability of initially mycotrophic Trichoderma (Ascomycota) to feed on dead plant biomass.</title>
        <authorList>
            <consortium name="DOE Joint Genome Institute"/>
            <person name="Atanasova L."/>
            <person name="Chenthamara K."/>
            <person name="Zhang J."/>
            <person name="Grujic M."/>
            <person name="Henrissat B."/>
            <person name="Kuo A."/>
            <person name="Aerts A."/>
            <person name="Salamov A."/>
            <person name="Lipzen A."/>
            <person name="Labutti K."/>
            <person name="Barry K."/>
            <person name="Miao Y."/>
            <person name="Rahimi M.J."/>
            <person name="Shen Q."/>
            <person name="Grigoriev I.V."/>
            <person name="Kubicek C.P."/>
            <person name="Druzhinina I.S."/>
        </authorList>
    </citation>
    <scope>NUCLEOTIDE SEQUENCE [LARGE SCALE GENOMIC DNA]</scope>
    <source>
        <strain evidence="3">TUCIM 6016</strain>
    </source>
</reference>